<keyword evidence="2" id="KW-0808">Transferase</keyword>
<dbReference type="PANTHER" id="PTHR48047:SF5">
    <property type="entry name" value="FLAVONOL 7-O-RHAMNOSYLTRANSFERASE"/>
    <property type="match status" value="1"/>
</dbReference>
<evidence type="ECO:0000313" key="3">
    <source>
        <dbReference type="EMBL" id="KAH7528628.1"/>
    </source>
</evidence>
<evidence type="ECO:0000313" key="4">
    <source>
        <dbReference type="Proteomes" id="UP000813462"/>
    </source>
</evidence>
<keyword evidence="2" id="KW-0328">Glycosyltransferase</keyword>
<sequence length="239" mass="26272">MAHILVIPYPQPEHLLPTLDLSNQLAPRATDKTSCGLILNTFTKMKKDTLDHIKREALGHNQVWAVGPLNSIENNPLGYSKKSGSCSITERGLLEWLESCHMDRSVVFVGFGSQIALRKNQPNALADASGALEMSGVQFIWAIKNPMKGVHADVNGYSMIPDGLVINKRSFLGIYLGFWPSQLNMPQKEERTRTLELGKLALDAVKGGGTSNRALDELVKEISTLKVNKTDTNCCDTVL</sequence>
<comment type="caution">
    <text evidence="3">The sequence shown here is derived from an EMBL/GenBank/DDBJ whole genome shotgun (WGS) entry which is preliminary data.</text>
</comment>
<dbReference type="AlphaFoldDB" id="A0A978VE39"/>
<gene>
    <name evidence="3" type="ORF">FEM48_Zijuj05G0092300</name>
</gene>
<evidence type="ECO:0000256" key="2">
    <source>
        <dbReference type="ARBA" id="ARBA00022676"/>
    </source>
</evidence>
<evidence type="ECO:0000256" key="1">
    <source>
        <dbReference type="ARBA" id="ARBA00009995"/>
    </source>
</evidence>
<dbReference type="PANTHER" id="PTHR48047">
    <property type="entry name" value="GLYCOSYLTRANSFERASE"/>
    <property type="match status" value="1"/>
</dbReference>
<dbReference type="SUPFAM" id="SSF53756">
    <property type="entry name" value="UDP-Glycosyltransferase/glycogen phosphorylase"/>
    <property type="match status" value="1"/>
</dbReference>
<dbReference type="Proteomes" id="UP000813462">
    <property type="component" value="Unassembled WGS sequence"/>
</dbReference>
<reference evidence="3" key="1">
    <citation type="journal article" date="2021" name="Front. Plant Sci.">
        <title>Chromosome-Scale Genome Assembly for Chinese Sour Jujube and Insights Into Its Genome Evolution and Domestication Signature.</title>
        <authorList>
            <person name="Shen L.-Y."/>
            <person name="Luo H."/>
            <person name="Wang X.-L."/>
            <person name="Wang X.-M."/>
            <person name="Qiu X.-J."/>
            <person name="Liu H."/>
            <person name="Zhou S.-S."/>
            <person name="Jia K.-H."/>
            <person name="Nie S."/>
            <person name="Bao Y.-T."/>
            <person name="Zhang R.-G."/>
            <person name="Yun Q.-Z."/>
            <person name="Chai Y.-H."/>
            <person name="Lu J.-Y."/>
            <person name="Li Y."/>
            <person name="Zhao S.-W."/>
            <person name="Mao J.-F."/>
            <person name="Jia S.-G."/>
            <person name="Mao Y.-M."/>
        </authorList>
    </citation>
    <scope>NUCLEOTIDE SEQUENCE</scope>
    <source>
        <strain evidence="3">AT0</strain>
        <tissue evidence="3">Leaf</tissue>
    </source>
</reference>
<dbReference type="EMBL" id="JAEACU010000005">
    <property type="protein sequence ID" value="KAH7528628.1"/>
    <property type="molecule type" value="Genomic_DNA"/>
</dbReference>
<dbReference type="GO" id="GO:0051555">
    <property type="term" value="P:flavonol biosynthetic process"/>
    <property type="evidence" value="ECO:0007669"/>
    <property type="project" value="TreeGrafter"/>
</dbReference>
<dbReference type="GO" id="GO:0035251">
    <property type="term" value="F:UDP-glucosyltransferase activity"/>
    <property type="evidence" value="ECO:0007669"/>
    <property type="project" value="TreeGrafter"/>
</dbReference>
<proteinExistence type="inferred from homology"/>
<organism evidence="3 4">
    <name type="scientific">Ziziphus jujuba var. spinosa</name>
    <dbReference type="NCBI Taxonomy" id="714518"/>
    <lineage>
        <taxon>Eukaryota</taxon>
        <taxon>Viridiplantae</taxon>
        <taxon>Streptophyta</taxon>
        <taxon>Embryophyta</taxon>
        <taxon>Tracheophyta</taxon>
        <taxon>Spermatophyta</taxon>
        <taxon>Magnoliopsida</taxon>
        <taxon>eudicotyledons</taxon>
        <taxon>Gunneridae</taxon>
        <taxon>Pentapetalae</taxon>
        <taxon>rosids</taxon>
        <taxon>fabids</taxon>
        <taxon>Rosales</taxon>
        <taxon>Rhamnaceae</taxon>
        <taxon>Paliureae</taxon>
        <taxon>Ziziphus</taxon>
    </lineage>
</organism>
<protein>
    <submittedName>
        <fullName evidence="3">Uncharacterized protein</fullName>
    </submittedName>
</protein>
<comment type="similarity">
    <text evidence="1">Belongs to the UDP-glycosyltransferase family.</text>
</comment>
<accession>A0A978VE39</accession>
<dbReference type="Gene3D" id="3.40.50.2000">
    <property type="entry name" value="Glycogen Phosphorylase B"/>
    <property type="match status" value="2"/>
</dbReference>
<name>A0A978VE39_ZIZJJ</name>